<proteinExistence type="predicted"/>
<reference evidence="3" key="1">
    <citation type="submission" date="2017-02" db="UniProtKB">
        <authorList>
            <consortium name="WormBaseParasite"/>
        </authorList>
    </citation>
    <scope>IDENTIFICATION</scope>
</reference>
<accession>A0A0R3TRK5</accession>
<organism evidence="3">
    <name type="scientific">Rodentolepis nana</name>
    <name type="common">Dwarf tapeworm</name>
    <name type="synonym">Hymenolepis nana</name>
    <dbReference type="NCBI Taxonomy" id="102285"/>
    <lineage>
        <taxon>Eukaryota</taxon>
        <taxon>Metazoa</taxon>
        <taxon>Spiralia</taxon>
        <taxon>Lophotrochozoa</taxon>
        <taxon>Platyhelminthes</taxon>
        <taxon>Cestoda</taxon>
        <taxon>Eucestoda</taxon>
        <taxon>Cyclophyllidea</taxon>
        <taxon>Hymenolepididae</taxon>
        <taxon>Rodentolepis</taxon>
    </lineage>
</organism>
<dbReference type="Gene3D" id="1.25.40.20">
    <property type="entry name" value="Ankyrin repeat-containing domain"/>
    <property type="match status" value="1"/>
</dbReference>
<keyword evidence="2" id="KW-1185">Reference proteome</keyword>
<dbReference type="Proteomes" id="UP000278807">
    <property type="component" value="Unassembled WGS sequence"/>
</dbReference>
<sequence>MAVVIRYLVDLGLPIEVCDRKGNTPVHSCIKYGLKRKRFEKCCKLLVCLLESNLELLYVRNNEGTSPSYLLEQLWQESTPEERNKGDALASCRSVKRGTGGSPVECWMLDAIWHLQCYWSVVEAKYAAVNSKWF</sequence>
<dbReference type="EMBL" id="UZAE01012939">
    <property type="protein sequence ID" value="VDO07455.1"/>
    <property type="molecule type" value="Genomic_DNA"/>
</dbReference>
<evidence type="ECO:0000313" key="2">
    <source>
        <dbReference type="Proteomes" id="UP000278807"/>
    </source>
</evidence>
<dbReference type="SUPFAM" id="SSF48403">
    <property type="entry name" value="Ankyrin repeat"/>
    <property type="match status" value="1"/>
</dbReference>
<dbReference type="InterPro" id="IPR036770">
    <property type="entry name" value="Ankyrin_rpt-contain_sf"/>
</dbReference>
<dbReference type="AlphaFoldDB" id="A0A0R3TRK5"/>
<reference evidence="1 2" key="2">
    <citation type="submission" date="2018-11" db="EMBL/GenBank/DDBJ databases">
        <authorList>
            <consortium name="Pathogen Informatics"/>
        </authorList>
    </citation>
    <scope>NUCLEOTIDE SEQUENCE [LARGE SCALE GENOMIC DNA]</scope>
</reference>
<name>A0A0R3TRK5_RODNA</name>
<evidence type="ECO:0000313" key="3">
    <source>
        <dbReference type="WBParaSite" id="HNAJ_0001022401-mRNA-1"/>
    </source>
</evidence>
<gene>
    <name evidence="1" type="ORF">HNAJ_LOCUS10219</name>
</gene>
<protein>
    <submittedName>
        <fullName evidence="3">ANK_REP_REGION domain-containing protein</fullName>
    </submittedName>
</protein>
<dbReference type="OrthoDB" id="70519at2759"/>
<dbReference type="WBParaSite" id="HNAJ_0001022401-mRNA-1">
    <property type="protein sequence ID" value="HNAJ_0001022401-mRNA-1"/>
    <property type="gene ID" value="HNAJ_0001022401"/>
</dbReference>
<evidence type="ECO:0000313" key="1">
    <source>
        <dbReference type="EMBL" id="VDO07455.1"/>
    </source>
</evidence>